<dbReference type="InterPro" id="IPR006056">
    <property type="entry name" value="RidA"/>
</dbReference>
<proteinExistence type="inferred from homology"/>
<dbReference type="SUPFAM" id="SSF55298">
    <property type="entry name" value="YjgF-like"/>
    <property type="match status" value="1"/>
</dbReference>
<dbReference type="InterPro" id="IPR035959">
    <property type="entry name" value="RutC-like_sf"/>
</dbReference>
<dbReference type="CDD" id="cd00448">
    <property type="entry name" value="YjgF_YER057c_UK114_family"/>
    <property type="match status" value="1"/>
</dbReference>
<dbReference type="EMBL" id="BAAAWD010000002">
    <property type="protein sequence ID" value="GAA2987017.1"/>
    <property type="molecule type" value="Genomic_DNA"/>
</dbReference>
<reference evidence="2 3" key="1">
    <citation type="journal article" date="2019" name="Int. J. Syst. Evol. Microbiol.">
        <title>The Global Catalogue of Microorganisms (GCM) 10K type strain sequencing project: providing services to taxonomists for standard genome sequencing and annotation.</title>
        <authorList>
            <consortium name="The Broad Institute Genomics Platform"/>
            <consortium name="The Broad Institute Genome Sequencing Center for Infectious Disease"/>
            <person name="Wu L."/>
            <person name="Ma J."/>
        </authorList>
    </citation>
    <scope>NUCLEOTIDE SEQUENCE [LARGE SCALE GENOMIC DNA]</scope>
    <source>
        <strain evidence="2 3">JCM 3106</strain>
    </source>
</reference>
<dbReference type="NCBIfam" id="TIGR00004">
    <property type="entry name" value="Rid family detoxifying hydrolase"/>
    <property type="match status" value="1"/>
</dbReference>
<dbReference type="Proteomes" id="UP001499930">
    <property type="component" value="Unassembled WGS sequence"/>
</dbReference>
<evidence type="ECO:0000313" key="2">
    <source>
        <dbReference type="EMBL" id="GAA2987017.1"/>
    </source>
</evidence>
<name>A0ABN3XQ39_9ACTN</name>
<comment type="similarity">
    <text evidence="1">Belongs to the RutC family.</text>
</comment>
<dbReference type="Pfam" id="PF01042">
    <property type="entry name" value="Ribonuc_L-PSP"/>
    <property type="match status" value="1"/>
</dbReference>
<comment type="caution">
    <text evidence="2">The sequence shown here is derived from an EMBL/GenBank/DDBJ whole genome shotgun (WGS) entry which is preliminary data.</text>
</comment>
<keyword evidence="3" id="KW-1185">Reference proteome</keyword>
<gene>
    <name evidence="2" type="ORF">GCM10017559_03460</name>
</gene>
<sequence>MTRNAITTDELPAPVGPFSVAVYGDNLLFVSGQVAQDPATGKLIDGDTGRQTEQILANLTVALAAAGKNLGDVVRVGVYLTDMAGFAAMNDVYGRHFTAPYPARTTIGVAALPLGAAVEIDVVVA</sequence>
<dbReference type="RefSeq" id="WP_344887219.1">
    <property type="nucleotide sequence ID" value="NZ_BAAAWD010000002.1"/>
</dbReference>
<dbReference type="InterPro" id="IPR006175">
    <property type="entry name" value="YjgF/YER057c/UK114"/>
</dbReference>
<dbReference type="PANTHER" id="PTHR11803">
    <property type="entry name" value="2-IMINOBUTANOATE/2-IMINOPROPANOATE DEAMINASE RIDA"/>
    <property type="match status" value="1"/>
</dbReference>
<evidence type="ECO:0000313" key="3">
    <source>
        <dbReference type="Proteomes" id="UP001499930"/>
    </source>
</evidence>
<dbReference type="PANTHER" id="PTHR11803:SF39">
    <property type="entry name" value="2-IMINOBUTANOATE_2-IMINOPROPANOATE DEAMINASE"/>
    <property type="match status" value="1"/>
</dbReference>
<dbReference type="Gene3D" id="3.30.1330.40">
    <property type="entry name" value="RutC-like"/>
    <property type="match status" value="1"/>
</dbReference>
<organism evidence="2 3">
    <name type="scientific">Streptosporangium longisporum</name>
    <dbReference type="NCBI Taxonomy" id="46187"/>
    <lineage>
        <taxon>Bacteria</taxon>
        <taxon>Bacillati</taxon>
        <taxon>Actinomycetota</taxon>
        <taxon>Actinomycetes</taxon>
        <taxon>Streptosporangiales</taxon>
        <taxon>Streptosporangiaceae</taxon>
        <taxon>Streptosporangium</taxon>
    </lineage>
</organism>
<accession>A0ABN3XQ39</accession>
<evidence type="ECO:0000256" key="1">
    <source>
        <dbReference type="ARBA" id="ARBA00010552"/>
    </source>
</evidence>
<protein>
    <submittedName>
        <fullName evidence="2">RidA family protein</fullName>
    </submittedName>
</protein>